<dbReference type="KEGG" id="dpx:DAPPUDRAFT_327641"/>
<organism evidence="1 2">
    <name type="scientific">Daphnia pulex</name>
    <name type="common">Water flea</name>
    <dbReference type="NCBI Taxonomy" id="6669"/>
    <lineage>
        <taxon>Eukaryota</taxon>
        <taxon>Metazoa</taxon>
        <taxon>Ecdysozoa</taxon>
        <taxon>Arthropoda</taxon>
        <taxon>Crustacea</taxon>
        <taxon>Branchiopoda</taxon>
        <taxon>Diplostraca</taxon>
        <taxon>Cladocera</taxon>
        <taxon>Anomopoda</taxon>
        <taxon>Daphniidae</taxon>
        <taxon>Daphnia</taxon>
    </lineage>
</organism>
<evidence type="ECO:0000313" key="2">
    <source>
        <dbReference type="Proteomes" id="UP000000305"/>
    </source>
</evidence>
<gene>
    <name evidence="1" type="ORF">DAPPUDRAFT_327641</name>
</gene>
<dbReference type="HOGENOM" id="CLU_2906352_0_0_1"/>
<proteinExistence type="predicted"/>
<keyword evidence="2" id="KW-1185">Reference proteome</keyword>
<sequence>MAAVSMLVNVTHIDDSVLGGQETCVYFWGSTRDRSLYLTMELYLESIRQQGIESSTHSSKLP</sequence>
<reference evidence="1 2" key="1">
    <citation type="journal article" date="2011" name="Science">
        <title>The ecoresponsive genome of Daphnia pulex.</title>
        <authorList>
            <person name="Colbourne J.K."/>
            <person name="Pfrender M.E."/>
            <person name="Gilbert D."/>
            <person name="Thomas W.K."/>
            <person name="Tucker A."/>
            <person name="Oakley T.H."/>
            <person name="Tokishita S."/>
            <person name="Aerts A."/>
            <person name="Arnold G.J."/>
            <person name="Basu M.K."/>
            <person name="Bauer D.J."/>
            <person name="Caceres C.E."/>
            <person name="Carmel L."/>
            <person name="Casola C."/>
            <person name="Choi J.H."/>
            <person name="Detter J.C."/>
            <person name="Dong Q."/>
            <person name="Dusheyko S."/>
            <person name="Eads B.D."/>
            <person name="Frohlich T."/>
            <person name="Geiler-Samerotte K.A."/>
            <person name="Gerlach D."/>
            <person name="Hatcher P."/>
            <person name="Jogdeo S."/>
            <person name="Krijgsveld J."/>
            <person name="Kriventseva E.V."/>
            <person name="Kultz D."/>
            <person name="Laforsch C."/>
            <person name="Lindquist E."/>
            <person name="Lopez J."/>
            <person name="Manak J.R."/>
            <person name="Muller J."/>
            <person name="Pangilinan J."/>
            <person name="Patwardhan R.P."/>
            <person name="Pitluck S."/>
            <person name="Pritham E.J."/>
            <person name="Rechtsteiner A."/>
            <person name="Rho M."/>
            <person name="Rogozin I.B."/>
            <person name="Sakarya O."/>
            <person name="Salamov A."/>
            <person name="Schaack S."/>
            <person name="Shapiro H."/>
            <person name="Shiga Y."/>
            <person name="Skalitzky C."/>
            <person name="Smith Z."/>
            <person name="Souvorov A."/>
            <person name="Sung W."/>
            <person name="Tang Z."/>
            <person name="Tsuchiya D."/>
            <person name="Tu H."/>
            <person name="Vos H."/>
            <person name="Wang M."/>
            <person name="Wolf Y.I."/>
            <person name="Yamagata H."/>
            <person name="Yamada T."/>
            <person name="Ye Y."/>
            <person name="Shaw J.R."/>
            <person name="Andrews J."/>
            <person name="Crease T.J."/>
            <person name="Tang H."/>
            <person name="Lucas S.M."/>
            <person name="Robertson H.M."/>
            <person name="Bork P."/>
            <person name="Koonin E.V."/>
            <person name="Zdobnov E.M."/>
            <person name="Grigoriev I.V."/>
            <person name="Lynch M."/>
            <person name="Boore J.L."/>
        </authorList>
    </citation>
    <scope>NUCLEOTIDE SEQUENCE [LARGE SCALE GENOMIC DNA]</scope>
</reference>
<protein>
    <submittedName>
        <fullName evidence="1">Uncharacterized protein</fullName>
    </submittedName>
</protein>
<dbReference type="AlphaFoldDB" id="E9HBB4"/>
<name>E9HBB4_DAPPU</name>
<dbReference type="EMBL" id="GL732615">
    <property type="protein sequence ID" value="EFX70979.1"/>
    <property type="molecule type" value="Genomic_DNA"/>
</dbReference>
<dbReference type="Proteomes" id="UP000000305">
    <property type="component" value="Unassembled WGS sequence"/>
</dbReference>
<evidence type="ECO:0000313" key="1">
    <source>
        <dbReference type="EMBL" id="EFX70979.1"/>
    </source>
</evidence>
<dbReference type="InParanoid" id="E9HBB4"/>
<accession>E9HBB4</accession>